<dbReference type="PANTHER" id="PTHR11895:SF176">
    <property type="entry name" value="AMIDASE AMID-RELATED"/>
    <property type="match status" value="1"/>
</dbReference>
<keyword evidence="3" id="KW-1185">Reference proteome</keyword>
<dbReference type="InterPro" id="IPR036928">
    <property type="entry name" value="AS_sf"/>
</dbReference>
<dbReference type="Proteomes" id="UP000305887">
    <property type="component" value="Unassembled WGS sequence"/>
</dbReference>
<dbReference type="InterPro" id="IPR020556">
    <property type="entry name" value="Amidase_CS"/>
</dbReference>
<dbReference type="Gene3D" id="3.90.1300.10">
    <property type="entry name" value="Amidase signature (AS) domain"/>
    <property type="match status" value="1"/>
</dbReference>
<dbReference type="InterPro" id="IPR000120">
    <property type="entry name" value="Amidase"/>
</dbReference>
<dbReference type="Pfam" id="PF01425">
    <property type="entry name" value="Amidase"/>
    <property type="match status" value="1"/>
</dbReference>
<dbReference type="PANTHER" id="PTHR11895">
    <property type="entry name" value="TRANSAMIDASE"/>
    <property type="match status" value="1"/>
</dbReference>
<evidence type="ECO:0000313" key="2">
    <source>
        <dbReference type="EMBL" id="TNC52884.1"/>
    </source>
</evidence>
<dbReference type="SUPFAM" id="SSF75304">
    <property type="entry name" value="Amidase signature (AS) enzymes"/>
    <property type="match status" value="1"/>
</dbReference>
<dbReference type="AlphaFoldDB" id="A0A5C4N2G7"/>
<sequence length="448" mass="46334">MIRGSPAPSLAEAGAALRAGTLTAVELLGRHLRRIETADDIVRAFWAMDPRSHGLAAQADAELAAGIDRGPLHGIPFAVKDMVDLKGLATSNGSRLPNRVAEQDAVAVQRLIEAGAVPLGHVATYEWGFVGPDPGLEHPPARNPWNPTHITGGSSSGSAAAVAAGMVRLAVGSDTGGSIRSPSAYCGVVGLKPTWGRVPQDGFWKIAAELDHPGPIAATVQEAALMLDAMAPGTGAASRLEQGAEGLLLGYARDWFARDPACDPRALAGMDEAASALSLAGARIVEVSMPDYDLLEAVGAVIIHVEGLRIHGAALRDRPDLWGRMAVQTLAAGVVLTQNDLAAARALVPMLRGQVDRALDGCDALLCATTLSPAPPFSAFEKGAAWTPMRTLPFNVTGHPAMSVPAGLAGGLPVGLQIIGRHGDEATVCRVGHAFERATDHAAARPDL</sequence>
<dbReference type="PROSITE" id="PS00571">
    <property type="entry name" value="AMIDASES"/>
    <property type="match status" value="1"/>
</dbReference>
<feature type="domain" description="Amidase" evidence="1">
    <location>
        <begin position="27"/>
        <end position="429"/>
    </location>
</feature>
<dbReference type="OrthoDB" id="9777859at2"/>
<proteinExistence type="predicted"/>
<organism evidence="2 3">
    <name type="scientific">Rubellimicrobium rubrum</name>
    <dbReference type="NCBI Taxonomy" id="2585369"/>
    <lineage>
        <taxon>Bacteria</taxon>
        <taxon>Pseudomonadati</taxon>
        <taxon>Pseudomonadota</taxon>
        <taxon>Alphaproteobacteria</taxon>
        <taxon>Rhodobacterales</taxon>
        <taxon>Roseobacteraceae</taxon>
        <taxon>Rubellimicrobium</taxon>
    </lineage>
</organism>
<dbReference type="InterPro" id="IPR023631">
    <property type="entry name" value="Amidase_dom"/>
</dbReference>
<protein>
    <submittedName>
        <fullName evidence="2">Amidase</fullName>
    </submittedName>
</protein>
<evidence type="ECO:0000313" key="3">
    <source>
        <dbReference type="Proteomes" id="UP000305887"/>
    </source>
</evidence>
<comment type="caution">
    <text evidence="2">The sequence shown here is derived from an EMBL/GenBank/DDBJ whole genome shotgun (WGS) entry which is preliminary data.</text>
</comment>
<gene>
    <name evidence="2" type="ORF">FHG66_00890</name>
</gene>
<dbReference type="RefSeq" id="WP_139074718.1">
    <property type="nucleotide sequence ID" value="NZ_VDFU01000001.1"/>
</dbReference>
<evidence type="ECO:0000259" key="1">
    <source>
        <dbReference type="Pfam" id="PF01425"/>
    </source>
</evidence>
<dbReference type="EMBL" id="VDFU01000001">
    <property type="protein sequence ID" value="TNC52884.1"/>
    <property type="molecule type" value="Genomic_DNA"/>
</dbReference>
<reference evidence="2 3" key="1">
    <citation type="submission" date="2019-06" db="EMBL/GenBank/DDBJ databases">
        <title>YIM 131921 draft genome.</title>
        <authorList>
            <person name="Jiang L."/>
        </authorList>
    </citation>
    <scope>NUCLEOTIDE SEQUENCE [LARGE SCALE GENOMIC DNA]</scope>
    <source>
        <strain evidence="2 3">YIM 131921</strain>
    </source>
</reference>
<name>A0A5C4N2G7_9RHOB</name>
<dbReference type="GO" id="GO:0003824">
    <property type="term" value="F:catalytic activity"/>
    <property type="evidence" value="ECO:0007669"/>
    <property type="project" value="InterPro"/>
</dbReference>
<accession>A0A5C4N2G7</accession>